<evidence type="ECO:0000313" key="2">
    <source>
        <dbReference type="Proteomes" id="UP001596516"/>
    </source>
</evidence>
<reference evidence="2" key="1">
    <citation type="journal article" date="2019" name="Int. J. Syst. Evol. Microbiol.">
        <title>The Global Catalogue of Microorganisms (GCM) 10K type strain sequencing project: providing services to taxonomists for standard genome sequencing and annotation.</title>
        <authorList>
            <consortium name="The Broad Institute Genomics Platform"/>
            <consortium name="The Broad Institute Genome Sequencing Center for Infectious Disease"/>
            <person name="Wu L."/>
            <person name="Ma J."/>
        </authorList>
    </citation>
    <scope>NUCLEOTIDE SEQUENCE [LARGE SCALE GENOMIC DNA]</scope>
    <source>
        <strain evidence="2">CGMCC 1.12750</strain>
    </source>
</reference>
<protein>
    <submittedName>
        <fullName evidence="1">Uncharacterized protein</fullName>
    </submittedName>
</protein>
<dbReference type="EMBL" id="JBHTFQ010000001">
    <property type="protein sequence ID" value="MFC7702739.1"/>
    <property type="molecule type" value="Genomic_DNA"/>
</dbReference>
<name>A0ABW2UDT4_9RHOB</name>
<proteinExistence type="predicted"/>
<keyword evidence="2" id="KW-1185">Reference proteome</keyword>
<comment type="caution">
    <text evidence="1">The sequence shown here is derived from an EMBL/GenBank/DDBJ whole genome shotgun (WGS) entry which is preliminary data.</text>
</comment>
<dbReference type="RefSeq" id="WP_377397669.1">
    <property type="nucleotide sequence ID" value="NZ_JBHTFQ010000001.1"/>
</dbReference>
<accession>A0ABW2UDT4</accession>
<dbReference type="Proteomes" id="UP001596516">
    <property type="component" value="Unassembled WGS sequence"/>
</dbReference>
<sequence length="63" mass="7114">MSRHVIDKTPRENSGARLRSFLAIARESGQHPAIRALSQRPAERAAPGRRVKEFLRIERGHTA</sequence>
<organism evidence="1 2">
    <name type="scientific">Plastorhodobacter daqingensis</name>
    <dbReference type="NCBI Taxonomy" id="1387281"/>
    <lineage>
        <taxon>Bacteria</taxon>
        <taxon>Pseudomonadati</taxon>
        <taxon>Pseudomonadota</taxon>
        <taxon>Alphaproteobacteria</taxon>
        <taxon>Rhodobacterales</taxon>
        <taxon>Paracoccaceae</taxon>
        <taxon>Plastorhodobacter</taxon>
    </lineage>
</organism>
<gene>
    <name evidence="1" type="ORF">ACFQXB_00840</name>
</gene>
<evidence type="ECO:0000313" key="1">
    <source>
        <dbReference type="EMBL" id="MFC7702739.1"/>
    </source>
</evidence>